<reference evidence="14" key="3">
    <citation type="submission" date="2025-09" db="UniProtKB">
        <authorList>
            <consortium name="Ensembl"/>
        </authorList>
    </citation>
    <scope>IDENTIFICATION</scope>
</reference>
<dbReference type="SUPFAM" id="SSF81296">
    <property type="entry name" value="E set domains"/>
    <property type="match status" value="1"/>
</dbReference>
<keyword evidence="3 12" id="KW-0633">Potassium transport</keyword>
<dbReference type="Proteomes" id="UP000694395">
    <property type="component" value="Chromosome 8"/>
</dbReference>
<keyword evidence="8 12" id="KW-0406">Ion transport</keyword>
<keyword evidence="6 12" id="KW-0630">Potassium</keyword>
<dbReference type="Ensembl" id="ENSOMYT00000161570.1">
    <property type="protein sequence ID" value="ENSOMYP00000135245.1"/>
    <property type="gene ID" value="ENSOMYG00000049564.1"/>
</dbReference>
<sequence>MTSATLLLPEAPPLRRCHFQTQIDVLKPLLGGRQPCRVPRWGGTLRRRVLSKDGCINILIEHISGRSALYICDLWKTFLDMQCEYDGTFPSRWTCPATAPSSSSPLIFYHIIDGSSPLRTWATKATRCSLYSLLVIMSATVKPSSVTYQVHTSYLPDEVLWGYEFPPWSPCPREGKTWPTSLFFDKVAKTKTMPLFKMSCPQNYHGNGGGGGSGVTLIHRRSDWRRVRVSVRISNV</sequence>
<dbReference type="GO" id="GO:0034765">
    <property type="term" value="P:regulation of monoatomic ion transmembrane transport"/>
    <property type="evidence" value="ECO:0007669"/>
    <property type="project" value="TreeGrafter"/>
</dbReference>
<name>A0A8K9XM17_ONCMY</name>
<protein>
    <recommendedName>
        <fullName evidence="13">Inward rectifier potassium channel C-terminal domain-containing protein</fullName>
    </recommendedName>
</protein>
<dbReference type="GO" id="GO:0007399">
    <property type="term" value="P:nervous system development"/>
    <property type="evidence" value="ECO:0007669"/>
    <property type="project" value="UniProtKB-ARBA"/>
</dbReference>
<dbReference type="PANTHER" id="PTHR11767">
    <property type="entry name" value="INWARD RECTIFIER POTASSIUM CHANNEL"/>
    <property type="match status" value="1"/>
</dbReference>
<reference evidence="14" key="2">
    <citation type="submission" date="2025-08" db="UniProtKB">
        <authorList>
            <consortium name="Ensembl"/>
        </authorList>
    </citation>
    <scope>IDENTIFICATION</scope>
</reference>
<accession>A0A8K9XM17</accession>
<reference evidence="14" key="1">
    <citation type="submission" date="2020-07" db="EMBL/GenBank/DDBJ databases">
        <title>A long reads based de novo assembly of the rainbow trout Arlee double haploid line genome.</title>
        <authorList>
            <person name="Gao G."/>
            <person name="Palti Y."/>
        </authorList>
    </citation>
    <scope>NUCLEOTIDE SEQUENCE [LARGE SCALE GENOMIC DNA]</scope>
</reference>
<evidence type="ECO:0000256" key="11">
    <source>
        <dbReference type="ARBA" id="ARBA00034430"/>
    </source>
</evidence>
<evidence type="ECO:0000313" key="15">
    <source>
        <dbReference type="Proteomes" id="UP000694395"/>
    </source>
</evidence>
<evidence type="ECO:0000256" key="1">
    <source>
        <dbReference type="ARBA" id="ARBA00004141"/>
    </source>
</evidence>
<comment type="catalytic activity">
    <reaction evidence="11">
        <text>K(+)(in) = K(+)(out)</text>
        <dbReference type="Rhea" id="RHEA:29463"/>
        <dbReference type="ChEBI" id="CHEBI:29103"/>
    </reaction>
</comment>
<dbReference type="Gene3D" id="2.60.40.1400">
    <property type="entry name" value="G protein-activated inward rectifier potassium channel 1"/>
    <property type="match status" value="1"/>
</dbReference>
<dbReference type="InterPro" id="IPR041647">
    <property type="entry name" value="IRK_C"/>
</dbReference>
<feature type="domain" description="Inward rectifier potassium channel C-terminal" evidence="13">
    <location>
        <begin position="104"/>
        <end position="191"/>
    </location>
</feature>
<evidence type="ECO:0000256" key="12">
    <source>
        <dbReference type="RuleBase" id="RU003822"/>
    </source>
</evidence>
<evidence type="ECO:0000256" key="7">
    <source>
        <dbReference type="ARBA" id="ARBA00022989"/>
    </source>
</evidence>
<dbReference type="GO" id="GO:1990573">
    <property type="term" value="P:potassium ion import across plasma membrane"/>
    <property type="evidence" value="ECO:0007669"/>
    <property type="project" value="TreeGrafter"/>
</dbReference>
<keyword evidence="2 12" id="KW-0813">Transport</keyword>
<dbReference type="GO" id="GO:0005242">
    <property type="term" value="F:inward rectifier potassium channel activity"/>
    <property type="evidence" value="ECO:0007669"/>
    <property type="project" value="InterPro"/>
</dbReference>
<comment type="subcellular location">
    <subcellularLocation>
        <location evidence="1 12">Membrane</location>
        <topology evidence="1 12">Multi-pass membrane protein</topology>
    </subcellularLocation>
</comment>
<dbReference type="GO" id="GO:0034702">
    <property type="term" value="C:monoatomic ion channel complex"/>
    <property type="evidence" value="ECO:0007669"/>
    <property type="project" value="UniProtKB-KW"/>
</dbReference>
<evidence type="ECO:0000256" key="10">
    <source>
        <dbReference type="ARBA" id="ARBA00023303"/>
    </source>
</evidence>
<evidence type="ECO:0000313" key="14">
    <source>
        <dbReference type="Ensembl" id="ENSOMYP00000135245.1"/>
    </source>
</evidence>
<comment type="similarity">
    <text evidence="12">Belongs to the inward rectifier-type potassium channel (TC 1.A.2.1) family.</text>
</comment>
<dbReference type="PRINTS" id="PR01320">
    <property type="entry name" value="KIRCHANNEL"/>
</dbReference>
<keyword evidence="7" id="KW-1133">Transmembrane helix</keyword>
<keyword evidence="5 12" id="KW-0851">Voltage-gated channel</keyword>
<keyword evidence="15" id="KW-1185">Reference proteome</keyword>
<proteinExistence type="inferred from homology"/>
<dbReference type="PANTHER" id="PTHR11767:SF21">
    <property type="entry name" value="ATP-SENSITIVE INWARD RECTIFIER POTASSIUM CHANNEL 10"/>
    <property type="match status" value="1"/>
</dbReference>
<keyword evidence="10 12" id="KW-0407">Ion channel</keyword>
<dbReference type="Pfam" id="PF17655">
    <property type="entry name" value="IRK_C"/>
    <property type="match status" value="1"/>
</dbReference>
<evidence type="ECO:0000256" key="4">
    <source>
        <dbReference type="ARBA" id="ARBA00022692"/>
    </source>
</evidence>
<organism evidence="14 15">
    <name type="scientific">Oncorhynchus mykiss</name>
    <name type="common">Rainbow trout</name>
    <name type="synonym">Salmo gairdneri</name>
    <dbReference type="NCBI Taxonomy" id="8022"/>
    <lineage>
        <taxon>Eukaryota</taxon>
        <taxon>Metazoa</taxon>
        <taxon>Chordata</taxon>
        <taxon>Craniata</taxon>
        <taxon>Vertebrata</taxon>
        <taxon>Euteleostomi</taxon>
        <taxon>Actinopterygii</taxon>
        <taxon>Neopterygii</taxon>
        <taxon>Teleostei</taxon>
        <taxon>Protacanthopterygii</taxon>
        <taxon>Salmoniformes</taxon>
        <taxon>Salmonidae</taxon>
        <taxon>Salmoninae</taxon>
        <taxon>Oncorhynchus</taxon>
    </lineage>
</organism>
<dbReference type="InterPro" id="IPR014756">
    <property type="entry name" value="Ig_E-set"/>
</dbReference>
<evidence type="ECO:0000259" key="13">
    <source>
        <dbReference type="Pfam" id="PF17655"/>
    </source>
</evidence>
<dbReference type="InterPro" id="IPR016449">
    <property type="entry name" value="K_chnl_inward-rec_Kir"/>
</dbReference>
<evidence type="ECO:0000256" key="9">
    <source>
        <dbReference type="ARBA" id="ARBA00023136"/>
    </source>
</evidence>
<dbReference type="GO" id="GO:0005886">
    <property type="term" value="C:plasma membrane"/>
    <property type="evidence" value="ECO:0007669"/>
    <property type="project" value="TreeGrafter"/>
</dbReference>
<evidence type="ECO:0000256" key="8">
    <source>
        <dbReference type="ARBA" id="ARBA00023065"/>
    </source>
</evidence>
<keyword evidence="9" id="KW-0472">Membrane</keyword>
<dbReference type="InterPro" id="IPR013518">
    <property type="entry name" value="K_chnl_inward-rec_Kir_cyto"/>
</dbReference>
<evidence type="ECO:0000256" key="5">
    <source>
        <dbReference type="ARBA" id="ARBA00022882"/>
    </source>
</evidence>
<evidence type="ECO:0000256" key="3">
    <source>
        <dbReference type="ARBA" id="ARBA00022538"/>
    </source>
</evidence>
<evidence type="ECO:0000256" key="6">
    <source>
        <dbReference type="ARBA" id="ARBA00022958"/>
    </source>
</evidence>
<dbReference type="AlphaFoldDB" id="A0A8K9XM17"/>
<evidence type="ECO:0000256" key="2">
    <source>
        <dbReference type="ARBA" id="ARBA00022448"/>
    </source>
</evidence>
<keyword evidence="4 12" id="KW-0812">Transmembrane</keyword>